<reference evidence="2" key="1">
    <citation type="submission" date="2021-01" db="EMBL/GenBank/DDBJ databases">
        <authorList>
            <consortium name="Genoscope - CEA"/>
            <person name="William W."/>
        </authorList>
    </citation>
    <scope>NUCLEOTIDE SEQUENCE</scope>
</reference>
<proteinExistence type="predicted"/>
<protein>
    <submittedName>
        <fullName evidence="2">Uncharacterized protein</fullName>
    </submittedName>
</protein>
<dbReference type="InterPro" id="IPR038835">
    <property type="entry name" value="Giardin_beta-like"/>
</dbReference>
<sequence length="696" mass="82909">MKQREETPYFRDCQKLGGIQQKDIYLSPTKAATYLYLLNHCDKNVAMKFAKRRICKWDTTIEQDGPATCRILVPMQKKEKCINGWQNVGYEVFYQNKDTIADQKQLNLDYENDAIQQQLENNEKMLGNDFKQQMKNLAKFYQELNKKYRLNVQDADFKERVQKAKEQLQRQRNKPLQYFKKDGVKYVELIHELNQADRRQHTLLDRFKAFNQLKASQFRIKEKLPEKLYNKTVNEEDSTPMNRNKLLKKSCKFLGQTSRNVTDTLKMKFQLKDKSYHMSKQFDNYTPSIIKIQSQSSISFHKKNKTDNEEYLDQQLQRFANRMIQAQSTVQEINTENINKLIESKSNLKQLCLKKIRSKVESTQSEHRSKTERQESDCNRQRFHKSIYYFQKILFAYIFYKQIRLYQMIYLYLQIKQFKSKWFRNQFINKFYYYYYQLQMYNSRSQVSYPQASPSSGRIQKISEKLSTIQIGVENERFQKLEQAEQRIQQAEDAFNEFQEQIFTKLNGLRDQLGKLQKQVEEDKLAKEQANETKNREVQALEKKFENAIQNETQTRKEGETKVLRLLEDKTALLRTEVQKETAGRVDAIEGIHQGLQNDLPKIQEAIRNEANERDESDQNVMKSITDELVKLSNLINVEKRNRDESEQSIFEMLKDIVNRVKVELDQEKKTREQSEEHLLSLLEDTCNKLSIAANL</sequence>
<feature type="coiled-coil region" evidence="1">
    <location>
        <begin position="474"/>
        <end position="558"/>
    </location>
</feature>
<dbReference type="OrthoDB" id="298686at2759"/>
<name>A0A8S1QTT6_9CILI</name>
<dbReference type="PANTHER" id="PTHR37027">
    <property type="entry name" value="KDE4"/>
    <property type="match status" value="1"/>
</dbReference>
<dbReference type="EMBL" id="CAJJDN010000117">
    <property type="protein sequence ID" value="CAD8118335.1"/>
    <property type="molecule type" value="Genomic_DNA"/>
</dbReference>
<dbReference type="AlphaFoldDB" id="A0A8S1QTT6"/>
<gene>
    <name evidence="2" type="ORF">PSON_ATCC_30995.1.T1170019</name>
</gene>
<keyword evidence="3" id="KW-1185">Reference proteome</keyword>
<dbReference type="PANTHER" id="PTHR37027:SF2">
    <property type="entry name" value="CHROMOSOME UNDETERMINED SCAFFOLD_148, WHOLE GENOME SHOTGUN SEQUENCE"/>
    <property type="match status" value="1"/>
</dbReference>
<evidence type="ECO:0000256" key="1">
    <source>
        <dbReference type="SAM" id="Coils"/>
    </source>
</evidence>
<evidence type="ECO:0000313" key="3">
    <source>
        <dbReference type="Proteomes" id="UP000692954"/>
    </source>
</evidence>
<comment type="caution">
    <text evidence="2">The sequence shown here is derived from an EMBL/GenBank/DDBJ whole genome shotgun (WGS) entry which is preliminary data.</text>
</comment>
<evidence type="ECO:0000313" key="2">
    <source>
        <dbReference type="EMBL" id="CAD8118335.1"/>
    </source>
</evidence>
<dbReference type="Proteomes" id="UP000692954">
    <property type="component" value="Unassembled WGS sequence"/>
</dbReference>
<accession>A0A8S1QTT6</accession>
<organism evidence="2 3">
    <name type="scientific">Paramecium sonneborni</name>
    <dbReference type="NCBI Taxonomy" id="65129"/>
    <lineage>
        <taxon>Eukaryota</taxon>
        <taxon>Sar</taxon>
        <taxon>Alveolata</taxon>
        <taxon>Ciliophora</taxon>
        <taxon>Intramacronucleata</taxon>
        <taxon>Oligohymenophorea</taxon>
        <taxon>Peniculida</taxon>
        <taxon>Parameciidae</taxon>
        <taxon>Paramecium</taxon>
    </lineage>
</organism>
<feature type="coiled-coil region" evidence="1">
    <location>
        <begin position="658"/>
        <end position="685"/>
    </location>
</feature>
<keyword evidence="1" id="KW-0175">Coiled coil</keyword>